<dbReference type="RefSeq" id="WP_122906634.1">
    <property type="nucleotide sequence ID" value="NZ_RHHS01000054.1"/>
</dbReference>
<dbReference type="SUPFAM" id="SSF49879">
    <property type="entry name" value="SMAD/FHA domain"/>
    <property type="match status" value="1"/>
</dbReference>
<accession>A0A3M8AQ33</accession>
<gene>
    <name evidence="3" type="ORF">EDM57_20945</name>
</gene>
<comment type="caution">
    <text evidence="3">The sequence shown here is derived from an EMBL/GenBank/DDBJ whole genome shotgun (WGS) entry which is preliminary data.</text>
</comment>
<keyword evidence="4" id="KW-1185">Reference proteome</keyword>
<organism evidence="3 4">
    <name type="scientific">Brevibacillus gelatini</name>
    <dbReference type="NCBI Taxonomy" id="1655277"/>
    <lineage>
        <taxon>Bacteria</taxon>
        <taxon>Bacillati</taxon>
        <taxon>Bacillota</taxon>
        <taxon>Bacilli</taxon>
        <taxon>Bacillales</taxon>
        <taxon>Paenibacillaceae</taxon>
        <taxon>Brevibacillus</taxon>
    </lineage>
</organism>
<dbReference type="OrthoDB" id="2473431at2"/>
<name>A0A3M8AQ33_9BACL</name>
<feature type="transmembrane region" description="Helical" evidence="1">
    <location>
        <begin position="12"/>
        <end position="34"/>
    </location>
</feature>
<dbReference type="Gene3D" id="2.60.200.20">
    <property type="match status" value="1"/>
</dbReference>
<dbReference type="PROSITE" id="PS50006">
    <property type="entry name" value="FHA_DOMAIN"/>
    <property type="match status" value="1"/>
</dbReference>
<evidence type="ECO:0000313" key="4">
    <source>
        <dbReference type="Proteomes" id="UP000268829"/>
    </source>
</evidence>
<reference evidence="3 4" key="1">
    <citation type="submission" date="2018-10" db="EMBL/GenBank/DDBJ databases">
        <title>Phylogenomics of Brevibacillus.</title>
        <authorList>
            <person name="Dunlap C."/>
        </authorList>
    </citation>
    <scope>NUCLEOTIDE SEQUENCE [LARGE SCALE GENOMIC DNA]</scope>
    <source>
        <strain evidence="3 4">DSM 100115</strain>
    </source>
</reference>
<dbReference type="AlphaFoldDB" id="A0A3M8AQ33"/>
<feature type="transmembrane region" description="Helical" evidence="1">
    <location>
        <begin position="40"/>
        <end position="61"/>
    </location>
</feature>
<dbReference type="InterPro" id="IPR000253">
    <property type="entry name" value="FHA_dom"/>
</dbReference>
<evidence type="ECO:0000259" key="2">
    <source>
        <dbReference type="PROSITE" id="PS50006"/>
    </source>
</evidence>
<dbReference type="Pfam" id="PF00498">
    <property type="entry name" value="FHA"/>
    <property type="match status" value="1"/>
</dbReference>
<dbReference type="EMBL" id="RHHS01000054">
    <property type="protein sequence ID" value="RNB52777.1"/>
    <property type="molecule type" value="Genomic_DNA"/>
</dbReference>
<evidence type="ECO:0000313" key="3">
    <source>
        <dbReference type="EMBL" id="RNB52777.1"/>
    </source>
</evidence>
<dbReference type="CDD" id="cd00060">
    <property type="entry name" value="FHA"/>
    <property type="match status" value="1"/>
</dbReference>
<dbReference type="Proteomes" id="UP000268829">
    <property type="component" value="Unassembled WGS sequence"/>
</dbReference>
<keyword evidence="1" id="KW-0812">Transmembrane</keyword>
<dbReference type="InterPro" id="IPR008984">
    <property type="entry name" value="SMAD_FHA_dom_sf"/>
</dbReference>
<keyword evidence="1" id="KW-0472">Membrane</keyword>
<sequence length="185" mass="20514">MAKNGKSYQKSFRVKLIELLIACLSIGALIYVFGYTDSNALKIFTGIAFGLFLFGVFIVKVGAPDETEEKKETGITKLVLLDEDGESVKEWFIQGATSLLIGKSTSQNEVDIDLSDAEYAALISKQHAVLNYASGNWFIEDIHSRNGTGIKQANSRDKNRLEIEQPYKVKAGDIIYIANTRLLLK</sequence>
<protein>
    <submittedName>
        <fullName evidence="3">FHA domain-containing protein</fullName>
    </submittedName>
</protein>
<proteinExistence type="predicted"/>
<feature type="domain" description="FHA" evidence="2">
    <location>
        <begin position="99"/>
        <end position="155"/>
    </location>
</feature>
<evidence type="ECO:0000256" key="1">
    <source>
        <dbReference type="SAM" id="Phobius"/>
    </source>
</evidence>
<keyword evidence="1" id="KW-1133">Transmembrane helix</keyword>